<name>A0AC61L3S5_9EURY</name>
<evidence type="ECO:0000313" key="1">
    <source>
        <dbReference type="EMBL" id="PXF61165.1"/>
    </source>
</evidence>
<dbReference type="Proteomes" id="UP000248329">
    <property type="component" value="Unassembled WGS sequence"/>
</dbReference>
<comment type="caution">
    <text evidence="1">The sequence shown here is derived from an EMBL/GenBank/DDBJ whole genome shotgun (WGS) entry which is preliminary data.</text>
</comment>
<sequence length="431" mass="48166">MIRKQGFKETGIERIPVEWNPNIFSDVVNVNPKRSLRKGTEAKYVSMADLKEFDKKIQTHLVKEFKGGSKFQNRDTLMARITPCLENGKTAFVDILNEDEVGFGSTEFIVLSGKDAKTTNEFVYYLSRLPKVRDTAIKSMVGTSGRQRVQNDVFNRLIIALPPITEQKAIAKILSDLDDKIELNRQMNATLEQIGQAIFKHWFVDFEFPNEDGKPYRSSGGEMVDSEMGEVPEGWGVGTIGDIAENPRRGVKPSAILADTSYVGLEHMPRKSIALGKWGCVGDVTSGKFQFQSGEIPFGKLRPYFHKVGIAAIDGVCSTDILVIVPKHQSWFGFVLGHMSSDEVIQYTDTISTGTKMPRANWKDLAQYEIIVPIVNVVEAFNIKINLITEMIVSNIHQSRAIAAIRDALLPKLMSGELRVPDVDKLVEVIE</sequence>
<keyword evidence="1" id="KW-0540">Nuclease</keyword>
<proteinExistence type="predicted"/>
<reference evidence="1" key="1">
    <citation type="submission" date="2018-01" db="EMBL/GenBank/DDBJ databases">
        <authorList>
            <person name="Krukenberg V."/>
        </authorList>
    </citation>
    <scope>NUCLEOTIDE SEQUENCE</scope>
    <source>
        <strain evidence="1">E20ANME2</strain>
    </source>
</reference>
<keyword evidence="1" id="KW-0378">Hydrolase</keyword>
<protein>
    <submittedName>
        <fullName evidence="1">Restriction endonuclease subunit S</fullName>
    </submittedName>
</protein>
<evidence type="ECO:0000313" key="2">
    <source>
        <dbReference type="Proteomes" id="UP000248329"/>
    </source>
</evidence>
<dbReference type="EMBL" id="PQXF01000007">
    <property type="protein sequence ID" value="PXF61165.1"/>
    <property type="molecule type" value="Genomic_DNA"/>
</dbReference>
<organism evidence="1 2">
    <name type="scientific">Candidatus Methanogaster sp</name>
    <dbReference type="NCBI Taxonomy" id="3386292"/>
    <lineage>
        <taxon>Archaea</taxon>
        <taxon>Methanobacteriati</taxon>
        <taxon>Methanobacteriota</taxon>
        <taxon>Stenosarchaea group</taxon>
        <taxon>Methanomicrobia</taxon>
        <taxon>Methanosarcinales</taxon>
        <taxon>ANME-2 cluster</taxon>
        <taxon>Candidatus Methanogasteraceae</taxon>
        <taxon>Candidatus Methanogaster</taxon>
    </lineage>
</organism>
<accession>A0AC61L3S5</accession>
<gene>
    <name evidence="1" type="ORF">C4B59_05295</name>
</gene>
<keyword evidence="1" id="KW-0255">Endonuclease</keyword>